<keyword evidence="10" id="KW-0539">Nucleus</keyword>
<feature type="compositionally biased region" description="Basic and acidic residues" evidence="12">
    <location>
        <begin position="231"/>
        <end position="240"/>
    </location>
</feature>
<comment type="subcellular location">
    <subcellularLocation>
        <location evidence="1">Nucleus</location>
    </subcellularLocation>
</comment>
<keyword evidence="4" id="KW-0808">Transferase</keyword>
<feature type="compositionally biased region" description="Basic residues" evidence="12">
    <location>
        <begin position="579"/>
        <end position="591"/>
    </location>
</feature>
<evidence type="ECO:0000256" key="9">
    <source>
        <dbReference type="ARBA" id="ARBA00022990"/>
    </source>
</evidence>
<name>A0A7R9ME64_9ACAR</name>
<proteinExistence type="inferred from homology"/>
<dbReference type="Pfam" id="PF01853">
    <property type="entry name" value="MOZ_SAS"/>
    <property type="match status" value="1"/>
</dbReference>
<feature type="compositionally biased region" description="Polar residues" evidence="12">
    <location>
        <begin position="13"/>
        <end position="30"/>
    </location>
</feature>
<evidence type="ECO:0000256" key="8">
    <source>
        <dbReference type="ARBA" id="ARBA00022853"/>
    </source>
</evidence>
<feature type="domain" description="MYST-type HAT" evidence="13">
    <location>
        <begin position="254"/>
        <end position="530"/>
    </location>
</feature>
<dbReference type="EMBL" id="OC930062">
    <property type="protein sequence ID" value="CAD7658542.1"/>
    <property type="molecule type" value="Genomic_DNA"/>
</dbReference>
<dbReference type="InterPro" id="IPR002717">
    <property type="entry name" value="HAT_MYST-type"/>
</dbReference>
<dbReference type="GO" id="GO:0003682">
    <property type="term" value="F:chromatin binding"/>
    <property type="evidence" value="ECO:0007669"/>
    <property type="project" value="TreeGrafter"/>
</dbReference>
<dbReference type="Gene3D" id="3.40.630.30">
    <property type="match status" value="1"/>
</dbReference>
<dbReference type="InterPro" id="IPR016181">
    <property type="entry name" value="Acyl_CoA_acyltransferase"/>
</dbReference>
<evidence type="ECO:0000256" key="6">
    <source>
        <dbReference type="ARBA" id="ARBA00022771"/>
    </source>
</evidence>
<dbReference type="EC" id="2.3.1.48" evidence="3"/>
<feature type="region of interest" description="Disordered" evidence="12">
    <location>
        <begin position="230"/>
        <end position="255"/>
    </location>
</feature>
<dbReference type="FunFam" id="3.30.60.60:FF:000001">
    <property type="entry name" value="Histone acetyltransferase"/>
    <property type="match status" value="1"/>
</dbReference>
<dbReference type="Pfam" id="PF17772">
    <property type="entry name" value="zf-MYST"/>
    <property type="match status" value="1"/>
</dbReference>
<dbReference type="GO" id="GO:0008270">
    <property type="term" value="F:zinc ion binding"/>
    <property type="evidence" value="ECO:0007669"/>
    <property type="project" value="UniProtKB-KW"/>
</dbReference>
<evidence type="ECO:0000313" key="15">
    <source>
        <dbReference type="Proteomes" id="UP000728032"/>
    </source>
</evidence>
<feature type="compositionally biased region" description="Basic and acidic residues" evidence="12">
    <location>
        <begin position="592"/>
        <end position="611"/>
    </location>
</feature>
<evidence type="ECO:0000313" key="14">
    <source>
        <dbReference type="EMBL" id="CAD7658542.1"/>
    </source>
</evidence>
<evidence type="ECO:0000256" key="3">
    <source>
        <dbReference type="ARBA" id="ARBA00013184"/>
    </source>
</evidence>
<evidence type="ECO:0000256" key="1">
    <source>
        <dbReference type="ARBA" id="ARBA00004123"/>
    </source>
</evidence>
<feature type="compositionally biased region" description="Basic and acidic residues" evidence="12">
    <location>
        <begin position="93"/>
        <end position="105"/>
    </location>
</feature>
<feature type="region of interest" description="Disordered" evidence="12">
    <location>
        <begin position="579"/>
        <end position="647"/>
    </location>
</feature>
<dbReference type="GO" id="GO:0003712">
    <property type="term" value="F:transcription coregulator activity"/>
    <property type="evidence" value="ECO:0007669"/>
    <property type="project" value="TreeGrafter"/>
</dbReference>
<dbReference type="InterPro" id="IPR040706">
    <property type="entry name" value="Zf-MYST"/>
</dbReference>
<evidence type="ECO:0000256" key="2">
    <source>
        <dbReference type="ARBA" id="ARBA00010107"/>
    </source>
</evidence>
<evidence type="ECO:0000256" key="4">
    <source>
        <dbReference type="ARBA" id="ARBA00022679"/>
    </source>
</evidence>
<dbReference type="SUPFAM" id="SSF55729">
    <property type="entry name" value="Acyl-CoA N-acyltransferases (Nat)"/>
    <property type="match status" value="1"/>
</dbReference>
<dbReference type="GO" id="GO:0040029">
    <property type="term" value="P:epigenetic regulation of gene expression"/>
    <property type="evidence" value="ECO:0007669"/>
    <property type="project" value="UniProtKB-ARBA"/>
</dbReference>
<dbReference type="PANTHER" id="PTHR10615">
    <property type="entry name" value="HISTONE ACETYLTRANSFERASE"/>
    <property type="match status" value="1"/>
</dbReference>
<evidence type="ECO:0000256" key="5">
    <source>
        <dbReference type="ARBA" id="ARBA00022723"/>
    </source>
</evidence>
<keyword evidence="8" id="KW-0156">Chromatin regulator</keyword>
<organism evidence="14">
    <name type="scientific">Oppiella nova</name>
    <dbReference type="NCBI Taxonomy" id="334625"/>
    <lineage>
        <taxon>Eukaryota</taxon>
        <taxon>Metazoa</taxon>
        <taxon>Ecdysozoa</taxon>
        <taxon>Arthropoda</taxon>
        <taxon>Chelicerata</taxon>
        <taxon>Arachnida</taxon>
        <taxon>Acari</taxon>
        <taxon>Acariformes</taxon>
        <taxon>Sarcoptiformes</taxon>
        <taxon>Oribatida</taxon>
        <taxon>Brachypylina</taxon>
        <taxon>Oppioidea</taxon>
        <taxon>Oppiidae</taxon>
        <taxon>Oppiella</taxon>
    </lineage>
</organism>
<dbReference type="GO" id="GO:0070776">
    <property type="term" value="C:MOZ/MORF histone acetyltransferase complex"/>
    <property type="evidence" value="ECO:0007669"/>
    <property type="project" value="TreeGrafter"/>
</dbReference>
<dbReference type="Proteomes" id="UP000728032">
    <property type="component" value="Unassembled WGS sequence"/>
</dbReference>
<feature type="compositionally biased region" description="Acidic residues" evidence="12">
    <location>
        <begin position="626"/>
        <end position="640"/>
    </location>
</feature>
<feature type="region of interest" description="Disordered" evidence="12">
    <location>
        <begin position="1"/>
        <end position="117"/>
    </location>
</feature>
<evidence type="ECO:0000256" key="12">
    <source>
        <dbReference type="SAM" id="MobiDB-lite"/>
    </source>
</evidence>
<evidence type="ECO:0000256" key="7">
    <source>
        <dbReference type="ARBA" id="ARBA00022833"/>
    </source>
</evidence>
<feature type="compositionally biased region" description="Polar residues" evidence="12">
    <location>
        <begin position="51"/>
        <end position="69"/>
    </location>
</feature>
<dbReference type="GO" id="GO:0006357">
    <property type="term" value="P:regulation of transcription by RNA polymerase II"/>
    <property type="evidence" value="ECO:0007669"/>
    <property type="project" value="TreeGrafter"/>
</dbReference>
<sequence length="647" mass="74305">MRLRAEAIKHKTITNTTKAKPSKPTESTAKSVKRKLSLSEEEIDSDEDNANHSQLKCLQDGLSQYFTPSNRRKSRNSFTLPEDSQDSDSQNEEPMKPMKASKEEPIQPTPKRSVKRQTKITEFTIKKVVPATTPSRTQNVSKISRMSARKRQSLPQKKQSVTKSPRPVRTSVLVLPKVTPLAISPPMRTLPSNIPTEADKEMFKKAQEEAEQQFVTTILTPLKRQPNILCETKDNKDRPPTEASTSNESPGAQPAMRCPAAIEFGKYEIETWYSSPYPQEYVRLQKLFICEFCLKYMKSSSVLERHKKKCDLFQPPATEIYRAKHKLPFDDEMVELSVFEVDGLVSKIYCQNLCLLAKLFLDHKTLYYDVEPFLFYVLTLNDDKGCHFVGYFSKEKHCAQRYNVSCIMTLPQYQRCGYGRFLIEFSYLLSRKEGLAGTPEKPLSDLGRISYQSFWKSTILEYISGRPKTSIEEISAATGMNVHDISATLNHCKVIHKANGSLSLNIGPHLTNCVKRPRITIDEDCLRWTPLIIPPGLIIPEEFYANMPIVEREEPPVNENLPQIMDSYKKKRRRRWYKAYHGRKRKRARSLKNKDSKTEDADEDHSQRHESDDEDSQSAHASQDVSQDEDDSATEEETEEEIMRSIQ</sequence>
<dbReference type="InterPro" id="IPR036388">
    <property type="entry name" value="WH-like_DNA-bd_sf"/>
</dbReference>
<feature type="compositionally biased region" description="Polar residues" evidence="12">
    <location>
        <begin position="132"/>
        <end position="144"/>
    </location>
</feature>
<dbReference type="InterPro" id="IPR050603">
    <property type="entry name" value="MYST_HAT"/>
</dbReference>
<dbReference type="EMBL" id="CAJPVJ010015237">
    <property type="protein sequence ID" value="CAG2175728.1"/>
    <property type="molecule type" value="Genomic_DNA"/>
</dbReference>
<dbReference type="PROSITE" id="PS51726">
    <property type="entry name" value="MYST_HAT"/>
    <property type="match status" value="1"/>
</dbReference>
<evidence type="ECO:0000259" key="13">
    <source>
        <dbReference type="PROSITE" id="PS51726"/>
    </source>
</evidence>
<feature type="region of interest" description="Disordered" evidence="12">
    <location>
        <begin position="130"/>
        <end position="166"/>
    </location>
</feature>
<keyword evidence="9" id="KW-0007">Acetylation</keyword>
<gene>
    <name evidence="14" type="ORF">ONB1V03_LOCUS15163</name>
</gene>
<evidence type="ECO:0000256" key="10">
    <source>
        <dbReference type="ARBA" id="ARBA00023242"/>
    </source>
</evidence>
<dbReference type="Gene3D" id="1.10.10.10">
    <property type="entry name" value="Winged helix-like DNA-binding domain superfamily/Winged helix DNA-binding domain"/>
    <property type="match status" value="1"/>
</dbReference>
<dbReference type="PANTHER" id="PTHR10615:SF217">
    <property type="entry name" value="HISTONE ACETYLTRANSFERASE"/>
    <property type="match status" value="1"/>
</dbReference>
<dbReference type="GO" id="GO:0005634">
    <property type="term" value="C:nucleus"/>
    <property type="evidence" value="ECO:0007669"/>
    <property type="project" value="UniProtKB-SubCell"/>
</dbReference>
<feature type="non-terminal residue" evidence="14">
    <location>
        <position position="1"/>
    </location>
</feature>
<evidence type="ECO:0000256" key="11">
    <source>
        <dbReference type="PIRSR" id="PIRSR602717-51"/>
    </source>
</evidence>
<dbReference type="AlphaFoldDB" id="A0A7R9ME64"/>
<protein>
    <recommendedName>
        <fullName evidence="3">histone acetyltransferase</fullName>
        <ecNumber evidence="3">2.3.1.48</ecNumber>
    </recommendedName>
</protein>
<keyword evidence="6" id="KW-0863">Zinc-finger</keyword>
<keyword evidence="7" id="KW-0862">Zinc</keyword>
<keyword evidence="15" id="KW-1185">Reference proteome</keyword>
<comment type="similarity">
    <text evidence="2">Belongs to the MYST (SAS/MOZ) family.</text>
</comment>
<dbReference type="FunFam" id="3.40.630.30:FF:000001">
    <property type="entry name" value="Histone acetyltransferase"/>
    <property type="match status" value="1"/>
</dbReference>
<dbReference type="GO" id="GO:0010484">
    <property type="term" value="F:histone H3 acetyltransferase activity"/>
    <property type="evidence" value="ECO:0007669"/>
    <property type="project" value="TreeGrafter"/>
</dbReference>
<dbReference type="Gene3D" id="3.30.60.60">
    <property type="entry name" value="N-acetyl transferase-like"/>
    <property type="match status" value="1"/>
</dbReference>
<feature type="active site" description="Proton donor/acceptor" evidence="11">
    <location>
        <position position="440"/>
    </location>
</feature>
<reference evidence="14" key="1">
    <citation type="submission" date="2020-11" db="EMBL/GenBank/DDBJ databases">
        <authorList>
            <person name="Tran Van P."/>
        </authorList>
    </citation>
    <scope>NUCLEOTIDE SEQUENCE</scope>
</reference>
<keyword evidence="5" id="KW-0479">Metal-binding</keyword>
<feature type="compositionally biased region" description="Acidic residues" evidence="12">
    <location>
        <begin position="39"/>
        <end position="48"/>
    </location>
</feature>
<dbReference type="OrthoDB" id="6513965at2759"/>
<accession>A0A7R9ME64</accession>
<feature type="compositionally biased region" description="Polar residues" evidence="12">
    <location>
        <begin position="153"/>
        <end position="163"/>
    </location>
</feature>